<dbReference type="SUPFAM" id="SSF57362">
    <property type="entry name" value="BPTI-like"/>
    <property type="match status" value="1"/>
</dbReference>
<feature type="region of interest" description="Disordered" evidence="15">
    <location>
        <begin position="1076"/>
        <end position="1139"/>
    </location>
</feature>
<feature type="compositionally biased region" description="Pro residues" evidence="15">
    <location>
        <begin position="1118"/>
        <end position="1130"/>
    </location>
</feature>
<feature type="domain" description="VWFA" evidence="16">
    <location>
        <begin position="63"/>
        <end position="245"/>
    </location>
</feature>
<dbReference type="GO" id="GO:0005604">
    <property type="term" value="C:basement membrane"/>
    <property type="evidence" value="ECO:0007669"/>
    <property type="project" value="UniProtKB-SubCell"/>
</dbReference>
<dbReference type="InParanoid" id="A0A6P7HVU7"/>
<dbReference type="AlphaFoldDB" id="A0A6P7HVU7"/>
<dbReference type="Proteomes" id="UP000515145">
    <property type="component" value="Chromosome 2"/>
</dbReference>
<comment type="subcellular location">
    <subcellularLocation>
        <location evidence="1">Secreted</location>
        <location evidence="1">Extracellular space</location>
        <location evidence="1">Extracellular matrix</location>
        <location evidence="1">Basement membrane</location>
    </subcellularLocation>
</comment>
<dbReference type="InterPro" id="IPR036465">
    <property type="entry name" value="vWFA_dom_sf"/>
</dbReference>
<feature type="region of interest" description="Disordered" evidence="15">
    <location>
        <begin position="253"/>
        <end position="636"/>
    </location>
</feature>
<dbReference type="Pfam" id="PF01391">
    <property type="entry name" value="Collagen"/>
    <property type="match status" value="3"/>
</dbReference>
<dbReference type="FunFam" id="3.40.50.410:FF:000051">
    <property type="entry name" value="Collagen type XXVIII alpha 1 chain"/>
    <property type="match status" value="1"/>
</dbReference>
<keyword evidence="10 19" id="KW-0176">Collagen</keyword>
<dbReference type="SUPFAM" id="SSF53300">
    <property type="entry name" value="vWA-like"/>
    <property type="match status" value="2"/>
</dbReference>
<dbReference type="InterPro" id="IPR050149">
    <property type="entry name" value="Collagen_superfamily"/>
</dbReference>
<keyword evidence="11" id="KW-1015">Disulfide bond</keyword>
<keyword evidence="6" id="KW-0677">Repeat</keyword>
<gene>
    <name evidence="19" type="primary">col28a1a</name>
</gene>
<dbReference type="InterPro" id="IPR008160">
    <property type="entry name" value="Collagen"/>
</dbReference>
<evidence type="ECO:0000256" key="12">
    <source>
        <dbReference type="ARBA" id="ARBA00058139"/>
    </source>
</evidence>
<keyword evidence="8" id="KW-0130">Cell adhesion</keyword>
<comment type="similarity">
    <text evidence="13">Belongs to the VWA-containing collagen family.</text>
</comment>
<dbReference type="PRINTS" id="PR00759">
    <property type="entry name" value="BASICPTASE"/>
</dbReference>
<keyword evidence="4" id="KW-0646">Protease inhibitor</keyword>
<dbReference type="GO" id="GO:0030020">
    <property type="term" value="F:extracellular matrix structural constituent conferring tensile strength"/>
    <property type="evidence" value="ECO:0007669"/>
    <property type="project" value="TreeGrafter"/>
</dbReference>
<comment type="function">
    <text evidence="12">May act as a cell-binding protein.</text>
</comment>
<feature type="compositionally biased region" description="Low complexity" evidence="15">
    <location>
        <begin position="502"/>
        <end position="512"/>
    </location>
</feature>
<evidence type="ECO:0000313" key="18">
    <source>
        <dbReference type="Proteomes" id="UP000515145"/>
    </source>
</evidence>
<keyword evidence="2" id="KW-0964">Secreted</keyword>
<evidence type="ECO:0000256" key="1">
    <source>
        <dbReference type="ARBA" id="ARBA00004302"/>
    </source>
</evidence>
<reference evidence="19" key="1">
    <citation type="submission" date="2025-08" db="UniProtKB">
        <authorList>
            <consortium name="RefSeq"/>
        </authorList>
    </citation>
    <scope>IDENTIFICATION</scope>
</reference>
<keyword evidence="18" id="KW-1185">Reference proteome</keyword>
<keyword evidence="7" id="KW-0084">Basement membrane</keyword>
<dbReference type="Gene3D" id="4.10.410.10">
    <property type="entry name" value="Pancreatic trypsin inhibitor Kunitz domain"/>
    <property type="match status" value="1"/>
</dbReference>
<feature type="region of interest" description="Disordered" evidence="15">
    <location>
        <begin position="1047"/>
        <end position="1066"/>
    </location>
</feature>
<dbReference type="PROSITE" id="PS50279">
    <property type="entry name" value="BPTI_KUNITZ_2"/>
    <property type="match status" value="1"/>
</dbReference>
<sequence>MSPPVFQAEKLTSTMTLLWFVKVLILTLVLSGPATCQKRRRKGQREANQIIINDGKTLICPVEIMFIVDSSENAKPLLFEQQKRFILRFSTKLMQLHSAGWRLRLRLAAMQYSSKVLLEHNFKDWQDLDVFQSRVSSMTFIGHGTYSAYAITNATKVFDRETSPSSLRVVLLMTDGADHPRSPSAVTAAAEAKQHNIRVFTIRLSGLPREGALGTKLRSIASAPPQQHVLSLTDSQLDDRLFNELNTVVKTGCPQPKSCLCERGERGYPGGPGKSGEPGSDGAPGPKGSRGEPGINGRPGMEGLEGRPGSKGEKGEQGECGAAGKKGEQGAEGPSGPRGTRGEKGAKGGQGDQGPEGSSGVKGERGPRGASGPPGDNGIGFPGPKGDKGNQGRPGPPGPMGIGEPGMPGPAGPSGVQGSPGLPGEGLPGPKGERGYEGPKGSRGPPGLGYKGEKGDPGAPGMPGLVGFPGAGIQGEKGDQGPAGPSGPRGPPGLGIVGPKGDQGFPGEPGPQGERGAGEPGPKGEQGPDGAAGIPGIPGEDGAVGAKGEMGLPGQRGLEGAPGKGIAGEKGDRGDRGPRGLPGSPGPVGPSGAKGEPGSPGMPGLPGPVGRGLPGTKGDPGPMGPVGPVGEPGIGIVGPKGNKGNIGPIGPPGIKGDGLPGPQGLPGLPGVQGEMGLEGKGLPGPKGDRGLPGVPGPSGPPGIGLYGPKGSAGQPGPSGLPGVPGEGVPGPKGEPGFQGPMGPRGATGDGLPGEKGDRGITGERGKKGDKGDYGEPGSVGPMGRPGEKGEPGLTRDEVIRIIREICGCGLKCRESPLELVFVIDSSESVGPENFELVKDFVNALIDRVTVSREASRIGVVLYSHVDMVVVSLQQQSSQEDIKAAIRKMPYLGEGTFTGSAIHRANLLFQASRPSVRKVAVVLTDGQADPRDVMQFEETATEAHAEGIEMFVIGVVNKTDLLYDKFLAEMNVIASDPDEEHVYLIDDFRTLPTLEGNILSRICEPIAFLPTAVFAPEELYPEAPDDGRFELPDITDKENILDLPLETVTTLPPKTPQSAQLSENRVDSELLEQLDPGKDLSDIMSPGSRGNHGPGVTSVVGPQSPTNWLYEAETTQAPSSPPSPPPPPPTDSQPSGKACIQPLDPGPCRQYVVRWYYDPEANACAQFWYGGCEGNANNFEIEAICRNICVYT</sequence>
<feature type="compositionally biased region" description="Polar residues" evidence="15">
    <location>
        <begin position="1047"/>
        <end position="1062"/>
    </location>
</feature>
<keyword evidence="9" id="KW-0722">Serine protease inhibitor</keyword>
<organism evidence="18 19">
    <name type="scientific">Parambassis ranga</name>
    <name type="common">Indian glassy fish</name>
    <dbReference type="NCBI Taxonomy" id="210632"/>
    <lineage>
        <taxon>Eukaryota</taxon>
        <taxon>Metazoa</taxon>
        <taxon>Chordata</taxon>
        <taxon>Craniata</taxon>
        <taxon>Vertebrata</taxon>
        <taxon>Euteleostomi</taxon>
        <taxon>Actinopterygii</taxon>
        <taxon>Neopterygii</taxon>
        <taxon>Teleostei</taxon>
        <taxon>Neoteleostei</taxon>
        <taxon>Acanthomorphata</taxon>
        <taxon>Ovalentaria</taxon>
        <taxon>Ambassidae</taxon>
        <taxon>Parambassis</taxon>
    </lineage>
</organism>
<dbReference type="FunFam" id="3.40.50.410:FF:000003">
    <property type="entry name" value="Collagen type VI alpha 3 chain"/>
    <property type="match status" value="1"/>
</dbReference>
<feature type="compositionally biased region" description="Low complexity" evidence="15">
    <location>
        <begin position="528"/>
        <end position="543"/>
    </location>
</feature>
<dbReference type="GO" id="GO:0005581">
    <property type="term" value="C:collagen trimer"/>
    <property type="evidence" value="ECO:0007669"/>
    <property type="project" value="UniProtKB-KW"/>
</dbReference>
<protein>
    <recommendedName>
        <fullName evidence="14">Collagen alpha-1(XXVIII) chain</fullName>
    </recommendedName>
</protein>
<dbReference type="PROSITE" id="PS00280">
    <property type="entry name" value="BPTI_KUNITZ_1"/>
    <property type="match status" value="1"/>
</dbReference>
<evidence type="ECO:0000256" key="9">
    <source>
        <dbReference type="ARBA" id="ARBA00022900"/>
    </source>
</evidence>
<dbReference type="SMART" id="SM00327">
    <property type="entry name" value="VWA"/>
    <property type="match status" value="2"/>
</dbReference>
<feature type="compositionally biased region" description="Basic and acidic residues" evidence="15">
    <location>
        <begin position="752"/>
        <end position="773"/>
    </location>
</feature>
<proteinExistence type="inferred from homology"/>
<dbReference type="InterPro" id="IPR002035">
    <property type="entry name" value="VWF_A"/>
</dbReference>
<feature type="compositionally biased region" description="Basic and acidic residues" evidence="15">
    <location>
        <begin position="567"/>
        <end position="578"/>
    </location>
</feature>
<evidence type="ECO:0000256" key="6">
    <source>
        <dbReference type="ARBA" id="ARBA00022737"/>
    </source>
</evidence>
<evidence type="ECO:0000256" key="11">
    <source>
        <dbReference type="ARBA" id="ARBA00023157"/>
    </source>
</evidence>
<dbReference type="SMART" id="SM00131">
    <property type="entry name" value="KU"/>
    <property type="match status" value="1"/>
</dbReference>
<evidence type="ECO:0000256" key="14">
    <source>
        <dbReference type="ARBA" id="ARBA00070674"/>
    </source>
</evidence>
<feature type="compositionally biased region" description="Gly residues" evidence="15">
    <location>
        <begin position="267"/>
        <end position="276"/>
    </location>
</feature>
<feature type="domain" description="VWFA" evidence="16">
    <location>
        <begin position="818"/>
        <end position="1001"/>
    </location>
</feature>
<dbReference type="GO" id="GO:0030198">
    <property type="term" value="P:extracellular matrix organization"/>
    <property type="evidence" value="ECO:0007669"/>
    <property type="project" value="TreeGrafter"/>
</dbReference>
<accession>A0A6P7HVU7</accession>
<dbReference type="CDD" id="cd22628">
    <property type="entry name" value="Kunitz_collagen_alpha1_XXVIII"/>
    <property type="match status" value="1"/>
</dbReference>
<dbReference type="GO" id="GO:0004867">
    <property type="term" value="F:serine-type endopeptidase inhibitor activity"/>
    <property type="evidence" value="ECO:0007669"/>
    <property type="project" value="UniProtKB-KW"/>
</dbReference>
<evidence type="ECO:0000256" key="7">
    <source>
        <dbReference type="ARBA" id="ARBA00022869"/>
    </source>
</evidence>
<dbReference type="CDD" id="cd01450">
    <property type="entry name" value="vWFA_subfamily_ECM"/>
    <property type="match status" value="1"/>
</dbReference>
<dbReference type="GO" id="GO:0005615">
    <property type="term" value="C:extracellular space"/>
    <property type="evidence" value="ECO:0007669"/>
    <property type="project" value="TreeGrafter"/>
</dbReference>
<evidence type="ECO:0000256" key="3">
    <source>
        <dbReference type="ARBA" id="ARBA00022530"/>
    </source>
</evidence>
<dbReference type="RefSeq" id="XP_028256241.1">
    <property type="nucleotide sequence ID" value="XM_028400440.1"/>
</dbReference>
<evidence type="ECO:0000256" key="5">
    <source>
        <dbReference type="ARBA" id="ARBA00022729"/>
    </source>
</evidence>
<dbReference type="FunFam" id="4.10.410.10:FF:000020">
    <property type="entry name" value="Collagen, type VI, alpha 3"/>
    <property type="match status" value="1"/>
</dbReference>
<evidence type="ECO:0000256" key="10">
    <source>
        <dbReference type="ARBA" id="ARBA00023119"/>
    </source>
</evidence>
<dbReference type="InterPro" id="IPR020901">
    <property type="entry name" value="Prtase_inh_Kunz-CS"/>
</dbReference>
<evidence type="ECO:0000256" key="2">
    <source>
        <dbReference type="ARBA" id="ARBA00022525"/>
    </source>
</evidence>
<evidence type="ECO:0000259" key="16">
    <source>
        <dbReference type="PROSITE" id="PS50234"/>
    </source>
</evidence>
<dbReference type="PRINTS" id="PR00453">
    <property type="entry name" value="VWFADOMAIN"/>
</dbReference>
<dbReference type="Pfam" id="PF00092">
    <property type="entry name" value="VWA"/>
    <property type="match status" value="2"/>
</dbReference>
<dbReference type="Gene3D" id="3.40.50.410">
    <property type="entry name" value="von Willebrand factor, type A domain"/>
    <property type="match status" value="2"/>
</dbReference>
<feature type="domain" description="BPTI/Kunitz inhibitor" evidence="17">
    <location>
        <begin position="1138"/>
        <end position="1188"/>
    </location>
</feature>
<evidence type="ECO:0000256" key="15">
    <source>
        <dbReference type="SAM" id="MobiDB-lite"/>
    </source>
</evidence>
<dbReference type="InterPro" id="IPR002223">
    <property type="entry name" value="Kunitz_BPTI"/>
</dbReference>
<dbReference type="PROSITE" id="PS50234">
    <property type="entry name" value="VWFA"/>
    <property type="match status" value="2"/>
</dbReference>
<dbReference type="Pfam" id="PF00014">
    <property type="entry name" value="Kunitz_BPTI"/>
    <property type="match status" value="1"/>
</dbReference>
<dbReference type="PANTHER" id="PTHR24023:SF1112">
    <property type="entry name" value="COL_CUTICLE_N DOMAIN-CONTAINING PROTEIN-RELATED"/>
    <property type="match status" value="1"/>
</dbReference>
<evidence type="ECO:0000256" key="13">
    <source>
        <dbReference type="ARBA" id="ARBA00061466"/>
    </source>
</evidence>
<evidence type="ECO:0000259" key="17">
    <source>
        <dbReference type="PROSITE" id="PS50279"/>
    </source>
</evidence>
<dbReference type="PANTHER" id="PTHR24023">
    <property type="entry name" value="COLLAGEN ALPHA"/>
    <property type="match status" value="1"/>
</dbReference>
<evidence type="ECO:0000256" key="4">
    <source>
        <dbReference type="ARBA" id="ARBA00022690"/>
    </source>
</evidence>
<feature type="compositionally biased region" description="Polar residues" evidence="15">
    <location>
        <begin position="1099"/>
        <end position="1116"/>
    </location>
</feature>
<feature type="region of interest" description="Disordered" evidence="15">
    <location>
        <begin position="705"/>
        <end position="792"/>
    </location>
</feature>
<feature type="compositionally biased region" description="Basic and acidic residues" evidence="15">
    <location>
        <begin position="304"/>
        <end position="317"/>
    </location>
</feature>
<dbReference type="GeneID" id="114432426"/>
<keyword evidence="3" id="KW-0272">Extracellular matrix</keyword>
<evidence type="ECO:0000313" key="19">
    <source>
        <dbReference type="RefSeq" id="XP_028256241.1"/>
    </source>
</evidence>
<evidence type="ECO:0000256" key="8">
    <source>
        <dbReference type="ARBA" id="ARBA00022889"/>
    </source>
</evidence>
<name>A0A6P7HVU7_9TELE</name>
<keyword evidence="5" id="KW-0732">Signal</keyword>
<dbReference type="GO" id="GO:0007155">
    <property type="term" value="P:cell adhesion"/>
    <property type="evidence" value="ECO:0007669"/>
    <property type="project" value="UniProtKB-KW"/>
</dbReference>
<dbReference type="OrthoDB" id="687730at2759"/>
<dbReference type="InterPro" id="IPR036880">
    <property type="entry name" value="Kunitz_BPTI_sf"/>
</dbReference>
<dbReference type="CTD" id="555428"/>